<evidence type="ECO:0000256" key="7">
    <source>
        <dbReference type="ARBA" id="ARBA00019179"/>
    </source>
</evidence>
<evidence type="ECO:0000313" key="19">
    <source>
        <dbReference type="Proteomes" id="UP000023755"/>
    </source>
</evidence>
<dbReference type="AlphaFoldDB" id="X5H4I8"/>
<dbReference type="Proteomes" id="UP000023755">
    <property type="component" value="Chromosome"/>
</dbReference>
<feature type="binding site" evidence="14 15">
    <location>
        <position position="13"/>
    </location>
    <ligand>
        <name>a divalent metal cation</name>
        <dbReference type="ChEBI" id="CHEBI:60240"/>
    </ligand>
</feature>
<proteinExistence type="inferred from homology"/>
<accession>X5H4I8</accession>
<feature type="domain" description="RNase H type-2" evidence="17">
    <location>
        <begin position="6"/>
        <end position="191"/>
    </location>
</feature>
<dbReference type="KEGG" id="nhm:NHE_0665"/>
<dbReference type="GO" id="GO:0030145">
    <property type="term" value="F:manganese ion binding"/>
    <property type="evidence" value="ECO:0007669"/>
    <property type="project" value="UniProtKB-UniRule"/>
</dbReference>
<dbReference type="PROSITE" id="PS51975">
    <property type="entry name" value="RNASE_H_2"/>
    <property type="match status" value="1"/>
</dbReference>
<keyword evidence="10 14" id="KW-0479">Metal-binding</keyword>
<dbReference type="InterPro" id="IPR001352">
    <property type="entry name" value="RNase_HII/HIII"/>
</dbReference>
<evidence type="ECO:0000256" key="1">
    <source>
        <dbReference type="ARBA" id="ARBA00000077"/>
    </source>
</evidence>
<name>X5H4I8_9RICK</name>
<dbReference type="PANTHER" id="PTHR10954">
    <property type="entry name" value="RIBONUCLEASE H2 SUBUNIT A"/>
    <property type="match status" value="1"/>
</dbReference>
<dbReference type="HAMAP" id="MF_00052_B">
    <property type="entry name" value="RNase_HII_B"/>
    <property type="match status" value="1"/>
</dbReference>
<evidence type="ECO:0000256" key="11">
    <source>
        <dbReference type="ARBA" id="ARBA00022759"/>
    </source>
</evidence>
<evidence type="ECO:0000313" key="18">
    <source>
        <dbReference type="EMBL" id="AHX11598.1"/>
    </source>
</evidence>
<keyword evidence="9 14" id="KW-0540">Nuclease</keyword>
<dbReference type="EMBL" id="CP007481">
    <property type="protein sequence ID" value="AHX11598.1"/>
    <property type="molecule type" value="Genomic_DNA"/>
</dbReference>
<dbReference type="GO" id="GO:0043137">
    <property type="term" value="P:DNA replication, removal of RNA primer"/>
    <property type="evidence" value="ECO:0007669"/>
    <property type="project" value="TreeGrafter"/>
</dbReference>
<dbReference type="HOGENOM" id="CLU_036532_3_1_5"/>
<comment type="function">
    <text evidence="3 14 16">Endonuclease that specifically degrades the RNA of RNA-DNA hybrids.</text>
</comment>
<evidence type="ECO:0000259" key="17">
    <source>
        <dbReference type="PROSITE" id="PS51975"/>
    </source>
</evidence>
<dbReference type="PANTHER" id="PTHR10954:SF18">
    <property type="entry name" value="RIBONUCLEASE HII"/>
    <property type="match status" value="1"/>
</dbReference>
<dbReference type="InterPro" id="IPR024567">
    <property type="entry name" value="RNase_HII/HIII_dom"/>
</dbReference>
<evidence type="ECO:0000256" key="10">
    <source>
        <dbReference type="ARBA" id="ARBA00022723"/>
    </source>
</evidence>
<comment type="similarity">
    <text evidence="5 14 16">Belongs to the RNase HII family.</text>
</comment>
<comment type="catalytic activity">
    <reaction evidence="1 14 15 16">
        <text>Endonucleolytic cleavage to 5'-phosphomonoester.</text>
        <dbReference type="EC" id="3.1.26.4"/>
    </reaction>
</comment>
<comment type="cofactor">
    <cofactor evidence="14 15">
        <name>Mn(2+)</name>
        <dbReference type="ChEBI" id="CHEBI:29035"/>
    </cofactor>
    <cofactor evidence="14 15">
        <name>Mg(2+)</name>
        <dbReference type="ChEBI" id="CHEBI:18420"/>
    </cofactor>
    <text evidence="14 15">Manganese or magnesium. Binds 1 divalent metal ion per monomer in the absence of substrate. May bind a second metal ion after substrate binding.</text>
</comment>
<keyword evidence="13 14" id="KW-0464">Manganese</keyword>
<dbReference type="STRING" id="1286528.NHE_0665"/>
<dbReference type="InterPro" id="IPR036397">
    <property type="entry name" value="RNaseH_sf"/>
</dbReference>
<evidence type="ECO:0000256" key="15">
    <source>
        <dbReference type="PROSITE-ProRule" id="PRU01319"/>
    </source>
</evidence>
<evidence type="ECO:0000256" key="13">
    <source>
        <dbReference type="ARBA" id="ARBA00023211"/>
    </source>
</evidence>
<dbReference type="InterPro" id="IPR022898">
    <property type="entry name" value="RNase_HII"/>
</dbReference>
<dbReference type="NCBIfam" id="NF000595">
    <property type="entry name" value="PRK00015.1-3"/>
    <property type="match status" value="1"/>
</dbReference>
<keyword evidence="19" id="KW-1185">Reference proteome</keyword>
<keyword evidence="12 14" id="KW-0378">Hydrolase</keyword>
<dbReference type="OrthoDB" id="9803420at2"/>
<evidence type="ECO:0000256" key="3">
    <source>
        <dbReference type="ARBA" id="ARBA00004065"/>
    </source>
</evidence>
<dbReference type="SUPFAM" id="SSF53098">
    <property type="entry name" value="Ribonuclease H-like"/>
    <property type="match status" value="1"/>
</dbReference>
<dbReference type="Gene3D" id="3.30.420.10">
    <property type="entry name" value="Ribonuclease H-like superfamily/Ribonuclease H"/>
    <property type="match status" value="1"/>
</dbReference>
<evidence type="ECO:0000256" key="8">
    <source>
        <dbReference type="ARBA" id="ARBA00022490"/>
    </source>
</evidence>
<keyword evidence="8 14" id="KW-0963">Cytoplasm</keyword>
<evidence type="ECO:0000256" key="2">
    <source>
        <dbReference type="ARBA" id="ARBA00001946"/>
    </source>
</evidence>
<comment type="subcellular location">
    <subcellularLocation>
        <location evidence="4 14">Cytoplasm</location>
    </subcellularLocation>
</comment>
<keyword evidence="11 14" id="KW-0255">Endonuclease</keyword>
<evidence type="ECO:0000256" key="16">
    <source>
        <dbReference type="RuleBase" id="RU003515"/>
    </source>
</evidence>
<gene>
    <name evidence="14" type="primary">rnhB</name>
    <name evidence="18" type="ORF">NHE_0665</name>
</gene>
<comment type="cofactor">
    <cofactor evidence="2">
        <name>Mg(2+)</name>
        <dbReference type="ChEBI" id="CHEBI:18420"/>
    </cofactor>
</comment>
<reference evidence="18 19" key="1">
    <citation type="submission" date="2014-03" db="EMBL/GenBank/DDBJ databases">
        <title>Sequencing and Comparison of Genomes and Transcriptome Profiles of Human Ehrlichiosis Agents.</title>
        <authorList>
            <person name="Lin M."/>
            <person name="Daugherty S.C."/>
            <person name="Nagaraj S."/>
            <person name="Cheng Z."/>
            <person name="Xiong Q."/>
            <person name="Lin F.-Y."/>
            <person name="Sengamalay N."/>
            <person name="Ott S."/>
            <person name="Godinez A."/>
            <person name="Tallon L.J."/>
            <person name="Sadzewicz L."/>
            <person name="Fraser C.M."/>
            <person name="Dunning Hotopp J.C."/>
            <person name="Rikihisa Y."/>
        </authorList>
    </citation>
    <scope>NUCLEOTIDE SEQUENCE [LARGE SCALE GENOMIC DNA]</scope>
    <source>
        <strain evidence="18 19">Oregon</strain>
    </source>
</reference>
<dbReference type="InterPro" id="IPR012337">
    <property type="entry name" value="RNaseH-like_sf"/>
</dbReference>
<sequence length="191" mass="20911">MNMQKSIVAGVDEAGRGSIAGPVVAGAVILKETLTIPGDSKSLSSTARSLWYSRIASAAHWGIGVATVREIENMNILEATLLAMERALNNLQITPDVVLIDGQQVIHNVGKYKKVISIIKGDTIHEEIKAASIVAKVARDVFMEELDLLYPQYLWKINKGYGTKSHVQAIFDHGVSQYHRRTFAPVKNSSK</sequence>
<dbReference type="EC" id="3.1.26.4" evidence="6 14"/>
<evidence type="ECO:0000256" key="5">
    <source>
        <dbReference type="ARBA" id="ARBA00007383"/>
    </source>
</evidence>
<feature type="binding site" evidence="14 15">
    <location>
        <position position="101"/>
    </location>
    <ligand>
        <name>a divalent metal cation</name>
        <dbReference type="ChEBI" id="CHEBI:60240"/>
    </ligand>
</feature>
<dbReference type="GO" id="GO:0032299">
    <property type="term" value="C:ribonuclease H2 complex"/>
    <property type="evidence" value="ECO:0007669"/>
    <property type="project" value="TreeGrafter"/>
</dbReference>
<feature type="binding site" evidence="14 15">
    <location>
        <position position="12"/>
    </location>
    <ligand>
        <name>a divalent metal cation</name>
        <dbReference type="ChEBI" id="CHEBI:60240"/>
    </ligand>
</feature>
<organism evidence="18 19">
    <name type="scientific">Neorickettsia helminthoeca str. Oregon</name>
    <dbReference type="NCBI Taxonomy" id="1286528"/>
    <lineage>
        <taxon>Bacteria</taxon>
        <taxon>Pseudomonadati</taxon>
        <taxon>Pseudomonadota</taxon>
        <taxon>Alphaproteobacteria</taxon>
        <taxon>Rickettsiales</taxon>
        <taxon>Anaplasmataceae</taxon>
        <taxon>Neorickettsia</taxon>
    </lineage>
</organism>
<dbReference type="GO" id="GO:0005737">
    <property type="term" value="C:cytoplasm"/>
    <property type="evidence" value="ECO:0007669"/>
    <property type="project" value="UniProtKB-SubCell"/>
</dbReference>
<dbReference type="GO" id="GO:0006298">
    <property type="term" value="P:mismatch repair"/>
    <property type="evidence" value="ECO:0007669"/>
    <property type="project" value="TreeGrafter"/>
</dbReference>
<dbReference type="RefSeq" id="WP_038559848.1">
    <property type="nucleotide sequence ID" value="NZ_CP007481.1"/>
</dbReference>
<dbReference type="CDD" id="cd07182">
    <property type="entry name" value="RNase_HII_bacteria_HII_like"/>
    <property type="match status" value="1"/>
</dbReference>
<evidence type="ECO:0000256" key="14">
    <source>
        <dbReference type="HAMAP-Rule" id="MF_00052"/>
    </source>
</evidence>
<evidence type="ECO:0000256" key="4">
    <source>
        <dbReference type="ARBA" id="ARBA00004496"/>
    </source>
</evidence>
<evidence type="ECO:0000256" key="6">
    <source>
        <dbReference type="ARBA" id="ARBA00012180"/>
    </source>
</evidence>
<dbReference type="GO" id="GO:0004523">
    <property type="term" value="F:RNA-DNA hybrid ribonuclease activity"/>
    <property type="evidence" value="ECO:0007669"/>
    <property type="project" value="UniProtKB-UniRule"/>
</dbReference>
<protein>
    <recommendedName>
        <fullName evidence="7 14">Ribonuclease HII</fullName>
        <shortName evidence="14">RNase HII</shortName>
        <ecNumber evidence="6 14">3.1.26.4</ecNumber>
    </recommendedName>
</protein>
<evidence type="ECO:0000256" key="12">
    <source>
        <dbReference type="ARBA" id="ARBA00022801"/>
    </source>
</evidence>
<dbReference type="Pfam" id="PF01351">
    <property type="entry name" value="RNase_HII"/>
    <property type="match status" value="1"/>
</dbReference>
<dbReference type="GO" id="GO:0003723">
    <property type="term" value="F:RNA binding"/>
    <property type="evidence" value="ECO:0007669"/>
    <property type="project" value="UniProtKB-UniRule"/>
</dbReference>
<evidence type="ECO:0000256" key="9">
    <source>
        <dbReference type="ARBA" id="ARBA00022722"/>
    </source>
</evidence>